<accession>A0A8X6GA61</accession>
<dbReference type="PANTHER" id="PTHR43195">
    <property type="entry name" value="TRANSKETOLASE"/>
    <property type="match status" value="1"/>
</dbReference>
<gene>
    <name evidence="3" type="primary">Tktl2</name>
    <name evidence="3" type="ORF">TNCT_320111</name>
</gene>
<dbReference type="GO" id="GO:0004802">
    <property type="term" value="F:transketolase activity"/>
    <property type="evidence" value="ECO:0007669"/>
    <property type="project" value="TreeGrafter"/>
</dbReference>
<evidence type="ECO:0000256" key="1">
    <source>
        <dbReference type="ARBA" id="ARBA00022679"/>
    </source>
</evidence>
<dbReference type="InterPro" id="IPR051424">
    <property type="entry name" value="Transketolase-like"/>
</dbReference>
<dbReference type="AlphaFoldDB" id="A0A8X6GA61"/>
<dbReference type="PANTHER" id="PTHR43195:SF1">
    <property type="entry name" value="FI06132P-RELATED"/>
    <property type="match status" value="1"/>
</dbReference>
<evidence type="ECO:0000313" key="4">
    <source>
        <dbReference type="Proteomes" id="UP000887116"/>
    </source>
</evidence>
<dbReference type="SUPFAM" id="SSF52518">
    <property type="entry name" value="Thiamin diphosphate-binding fold (THDP-binding)"/>
    <property type="match status" value="1"/>
</dbReference>
<sequence>MDMYEHRLKNFGFNTLVIDSHDIEQIIKGFENTDSFKGKPTAILAKNFKGKGLAEIEDQENWQGKYLAAKAESAIKKY</sequence>
<dbReference type="Proteomes" id="UP000887116">
    <property type="component" value="Unassembled WGS sequence"/>
</dbReference>
<evidence type="ECO:0000313" key="3">
    <source>
        <dbReference type="EMBL" id="GFQ97739.1"/>
    </source>
</evidence>
<organism evidence="3 4">
    <name type="scientific">Trichonephila clavata</name>
    <name type="common">Joro spider</name>
    <name type="synonym">Nephila clavata</name>
    <dbReference type="NCBI Taxonomy" id="2740835"/>
    <lineage>
        <taxon>Eukaryota</taxon>
        <taxon>Metazoa</taxon>
        <taxon>Ecdysozoa</taxon>
        <taxon>Arthropoda</taxon>
        <taxon>Chelicerata</taxon>
        <taxon>Arachnida</taxon>
        <taxon>Araneae</taxon>
        <taxon>Araneomorphae</taxon>
        <taxon>Entelegynae</taxon>
        <taxon>Araneoidea</taxon>
        <taxon>Nephilidae</taxon>
        <taxon>Trichonephila</taxon>
    </lineage>
</organism>
<evidence type="ECO:0000256" key="2">
    <source>
        <dbReference type="ARBA" id="ARBA00023052"/>
    </source>
</evidence>
<keyword evidence="2" id="KW-0786">Thiamine pyrophosphate</keyword>
<reference evidence="3" key="1">
    <citation type="submission" date="2020-07" db="EMBL/GenBank/DDBJ databases">
        <title>Multicomponent nature underlies the extraordinary mechanical properties of spider dragline silk.</title>
        <authorList>
            <person name="Kono N."/>
            <person name="Nakamura H."/>
            <person name="Mori M."/>
            <person name="Yoshida Y."/>
            <person name="Ohtoshi R."/>
            <person name="Malay A.D."/>
            <person name="Moran D.A.P."/>
            <person name="Tomita M."/>
            <person name="Numata K."/>
            <person name="Arakawa K."/>
        </authorList>
    </citation>
    <scope>NUCLEOTIDE SEQUENCE</scope>
</reference>
<keyword evidence="1" id="KW-0808">Transferase</keyword>
<dbReference type="GO" id="GO:0030976">
    <property type="term" value="F:thiamine pyrophosphate binding"/>
    <property type="evidence" value="ECO:0007669"/>
    <property type="project" value="TreeGrafter"/>
</dbReference>
<dbReference type="InterPro" id="IPR029061">
    <property type="entry name" value="THDP-binding"/>
</dbReference>
<dbReference type="EMBL" id="BMAO01014875">
    <property type="protein sequence ID" value="GFQ97739.1"/>
    <property type="molecule type" value="Genomic_DNA"/>
</dbReference>
<proteinExistence type="predicted"/>
<protein>
    <submittedName>
        <fullName evidence="3">Transketolase-like protein 2</fullName>
    </submittedName>
</protein>
<keyword evidence="4" id="KW-1185">Reference proteome</keyword>
<dbReference type="OrthoDB" id="10267175at2759"/>
<name>A0A8X6GA61_TRICU</name>
<comment type="caution">
    <text evidence="3">The sequence shown here is derived from an EMBL/GenBank/DDBJ whole genome shotgun (WGS) entry which is preliminary data.</text>
</comment>
<dbReference type="Gene3D" id="3.40.50.970">
    <property type="match status" value="1"/>
</dbReference>